<comment type="caution">
    <text evidence="2">The sequence shown here is derived from an EMBL/GenBank/DDBJ whole genome shotgun (WGS) entry which is preliminary data.</text>
</comment>
<dbReference type="EMBL" id="ABCS01000024">
    <property type="protein sequence ID" value="EDM78990.1"/>
    <property type="molecule type" value="Genomic_DNA"/>
</dbReference>
<name>A6G578_9BACT</name>
<dbReference type="AlphaFoldDB" id="A6G578"/>
<evidence type="ECO:0000313" key="3">
    <source>
        <dbReference type="Proteomes" id="UP000005801"/>
    </source>
</evidence>
<keyword evidence="3" id="KW-1185">Reference proteome</keyword>
<evidence type="ECO:0000256" key="1">
    <source>
        <dbReference type="SAM" id="MobiDB-lite"/>
    </source>
</evidence>
<protein>
    <submittedName>
        <fullName evidence="2">Uncharacterized protein</fullName>
    </submittedName>
</protein>
<reference evidence="2 3" key="1">
    <citation type="submission" date="2007-06" db="EMBL/GenBank/DDBJ databases">
        <authorList>
            <person name="Shimkets L."/>
            <person name="Ferriera S."/>
            <person name="Johnson J."/>
            <person name="Kravitz S."/>
            <person name="Beeson K."/>
            <person name="Sutton G."/>
            <person name="Rogers Y.-H."/>
            <person name="Friedman R."/>
            <person name="Frazier M."/>
            <person name="Venter J.C."/>
        </authorList>
    </citation>
    <scope>NUCLEOTIDE SEQUENCE [LARGE SCALE GENOMIC DNA]</scope>
    <source>
        <strain evidence="2 3">SIR-1</strain>
    </source>
</reference>
<sequence>MAAALAALGLAGLVVAGVAWTRGGGSEGSARGELPPEALTDTRGQWAEVVHYGAIPSRPVDPASPGFEGREDDDWQELSADERRERAERAVEEQLAVIEASVDEAEREQLRARAFMDLSAARAEFFATEAGERRYLELELRLEG</sequence>
<dbReference type="Proteomes" id="UP000005801">
    <property type="component" value="Unassembled WGS sequence"/>
</dbReference>
<dbReference type="STRING" id="391625.PPSIR1_07098"/>
<accession>A6G578</accession>
<dbReference type="OrthoDB" id="5539210at2"/>
<evidence type="ECO:0000313" key="2">
    <source>
        <dbReference type="EMBL" id="EDM78990.1"/>
    </source>
</evidence>
<proteinExistence type="predicted"/>
<gene>
    <name evidence="2" type="ORF">PPSIR1_07098</name>
</gene>
<feature type="region of interest" description="Disordered" evidence="1">
    <location>
        <begin position="54"/>
        <end position="85"/>
    </location>
</feature>
<organism evidence="2 3">
    <name type="scientific">Plesiocystis pacifica SIR-1</name>
    <dbReference type="NCBI Taxonomy" id="391625"/>
    <lineage>
        <taxon>Bacteria</taxon>
        <taxon>Pseudomonadati</taxon>
        <taxon>Myxococcota</taxon>
        <taxon>Polyangia</taxon>
        <taxon>Nannocystales</taxon>
        <taxon>Nannocystaceae</taxon>
        <taxon>Plesiocystis</taxon>
    </lineage>
</organism>